<dbReference type="SUPFAM" id="SSF52402">
    <property type="entry name" value="Adenine nucleotide alpha hydrolases-like"/>
    <property type="match status" value="1"/>
</dbReference>
<dbReference type="Gene3D" id="3.60.20.10">
    <property type="entry name" value="Glutamine Phosphoribosylpyrophosphate, subunit 1, domain 1"/>
    <property type="match status" value="1"/>
</dbReference>
<feature type="domain" description="Asparagine synthetase" evidence="5">
    <location>
        <begin position="525"/>
        <end position="616"/>
    </location>
</feature>
<dbReference type="InterPro" id="IPR051857">
    <property type="entry name" value="Asn_synthetase_domain"/>
</dbReference>
<protein>
    <recommendedName>
        <fullName evidence="9">Glutamine amidotransferase type-2 domain-containing protein</fullName>
    </recommendedName>
</protein>
<feature type="compositionally biased region" description="Basic and acidic residues" evidence="4">
    <location>
        <begin position="189"/>
        <end position="210"/>
    </location>
</feature>
<keyword evidence="8" id="KW-1185">Reference proteome</keyword>
<dbReference type="OrthoDB" id="10252281at2759"/>
<evidence type="ECO:0000256" key="2">
    <source>
        <dbReference type="ARBA" id="ARBA00022888"/>
    </source>
</evidence>
<dbReference type="SUPFAM" id="SSF56235">
    <property type="entry name" value="N-terminal nucleophile aminohydrolases (Ntn hydrolases)"/>
    <property type="match status" value="1"/>
</dbReference>
<evidence type="ECO:0000313" key="8">
    <source>
        <dbReference type="Proteomes" id="UP000193944"/>
    </source>
</evidence>
<evidence type="ECO:0000259" key="6">
    <source>
        <dbReference type="Pfam" id="PF13537"/>
    </source>
</evidence>
<keyword evidence="2" id="KW-0061">Asparagine biosynthesis</keyword>
<feature type="region of interest" description="Disordered" evidence="4">
    <location>
        <begin position="189"/>
        <end position="214"/>
    </location>
</feature>
<reference evidence="7 8" key="2">
    <citation type="submission" date="2016-08" db="EMBL/GenBank/DDBJ databases">
        <title>Pervasive Adenine N6-methylation of Active Genes in Fungi.</title>
        <authorList>
            <consortium name="DOE Joint Genome Institute"/>
            <person name="Mondo S.J."/>
            <person name="Dannebaum R.O."/>
            <person name="Kuo R.C."/>
            <person name="Labutti K."/>
            <person name="Haridas S."/>
            <person name="Kuo A."/>
            <person name="Salamov A."/>
            <person name="Ahrendt S.R."/>
            <person name="Lipzen A."/>
            <person name="Sullivan W."/>
            <person name="Andreopoulos W.B."/>
            <person name="Clum A."/>
            <person name="Lindquist E."/>
            <person name="Daum C."/>
            <person name="Ramamoorthy G.K."/>
            <person name="Gryganskyi A."/>
            <person name="Culley D."/>
            <person name="Magnuson J.K."/>
            <person name="James T.Y."/>
            <person name="O'Malley M.A."/>
            <person name="Stajich J.E."/>
            <person name="Spatafora J.W."/>
            <person name="Visel A."/>
            <person name="Grigoriev I.V."/>
        </authorList>
    </citation>
    <scope>NUCLEOTIDE SEQUENCE [LARGE SCALE GENOMIC DNA]</scope>
    <source>
        <strain evidence="7 8">S4</strain>
    </source>
</reference>
<dbReference type="CDD" id="cd01991">
    <property type="entry name" value="Asn_synthase_B_C"/>
    <property type="match status" value="1"/>
</dbReference>
<organism evidence="7 8">
    <name type="scientific">Anaeromyces robustus</name>
    <dbReference type="NCBI Taxonomy" id="1754192"/>
    <lineage>
        <taxon>Eukaryota</taxon>
        <taxon>Fungi</taxon>
        <taxon>Fungi incertae sedis</taxon>
        <taxon>Chytridiomycota</taxon>
        <taxon>Chytridiomycota incertae sedis</taxon>
        <taxon>Neocallimastigomycetes</taxon>
        <taxon>Neocallimastigales</taxon>
        <taxon>Neocallimastigaceae</taxon>
        <taxon>Anaeromyces</taxon>
    </lineage>
</organism>
<dbReference type="Gene3D" id="3.40.50.620">
    <property type="entry name" value="HUPs"/>
    <property type="match status" value="1"/>
</dbReference>
<dbReference type="GO" id="GO:0006529">
    <property type="term" value="P:asparagine biosynthetic process"/>
    <property type="evidence" value="ECO:0007669"/>
    <property type="project" value="UniProtKB-KW"/>
</dbReference>
<keyword evidence="3" id="KW-0315">Glutamine amidotransferase</keyword>
<dbReference type="Proteomes" id="UP000193944">
    <property type="component" value="Unassembled WGS sequence"/>
</dbReference>
<dbReference type="InterPro" id="IPR014729">
    <property type="entry name" value="Rossmann-like_a/b/a_fold"/>
</dbReference>
<dbReference type="GO" id="GO:0004066">
    <property type="term" value="F:asparagine synthase (glutamine-hydrolyzing) activity"/>
    <property type="evidence" value="ECO:0007669"/>
    <property type="project" value="InterPro"/>
</dbReference>
<evidence type="ECO:0000259" key="5">
    <source>
        <dbReference type="Pfam" id="PF00733"/>
    </source>
</evidence>
<feature type="domain" description="Glutamine amidotransferase type-2" evidence="6">
    <location>
        <begin position="67"/>
        <end position="180"/>
    </location>
</feature>
<evidence type="ECO:0000256" key="4">
    <source>
        <dbReference type="SAM" id="MobiDB-lite"/>
    </source>
</evidence>
<reference evidence="7 8" key="1">
    <citation type="submission" date="2016-08" db="EMBL/GenBank/DDBJ databases">
        <title>A Parts List for Fungal Cellulosomes Revealed by Comparative Genomics.</title>
        <authorList>
            <consortium name="DOE Joint Genome Institute"/>
            <person name="Haitjema C.H."/>
            <person name="Gilmore S.P."/>
            <person name="Henske J.K."/>
            <person name="Solomon K.V."/>
            <person name="De Groot R."/>
            <person name="Kuo A."/>
            <person name="Mondo S.J."/>
            <person name="Salamov A.A."/>
            <person name="Labutti K."/>
            <person name="Zhao Z."/>
            <person name="Chiniquy J."/>
            <person name="Barry K."/>
            <person name="Brewer H.M."/>
            <person name="Purvine S.O."/>
            <person name="Wright A.T."/>
            <person name="Boxma B."/>
            <person name="Van Alen T."/>
            <person name="Hackstein J.H."/>
            <person name="Baker S.E."/>
            <person name="Grigoriev I.V."/>
            <person name="O'Malley M.A."/>
        </authorList>
    </citation>
    <scope>NUCLEOTIDE SEQUENCE [LARGE SCALE GENOMIC DNA]</scope>
    <source>
        <strain evidence="7 8">S4</strain>
    </source>
</reference>
<dbReference type="EMBL" id="MCFG01000057">
    <property type="protein sequence ID" value="ORX84193.1"/>
    <property type="molecule type" value="Genomic_DNA"/>
</dbReference>
<sequence length="639" mass="73989">MCGILFCLKRSQGSQKKDINNKEWDLLKKKIDSRGPDSALSKKIEIEILNDLNFKNQYNLLFYDSVLHIRGLKISKQPYVDIYGNILCWNGEIYDGINVPDTESDTLILSNILSEISNDCNEFSMKKKLLDTFKTIQGEWAFIYYQKKQNLLWFGRDYLGRRSLLWHKPVNENDTFIITSVGQLNNSYKNKDDNYEEDNNIKEENNKDNNESLNESEEVVNTFWEEIQADGIYCLDLNKFSIKNMENHIIKYKWSAESLDDLYLEAPFSLINTYIPKDNELSELDNITNIPKTNEIIEKAINQLEVVLGEAVRKRMTNVFGESSSESSKVGLLFSGGLDCMCLSVLADRYVPKNEPIDLLNVSFENPRVQNVNQRRKEQRLNNNNKKRKLANDNTNNQSENNESVDEKDDKIYDVPDRITGRKGVEELRKICPNRKWNFVEINIEYSETLKYRKHIMDLICPLTTLMDFSIAMSFWFASRGKGFINVNGQKIEYQSKAKVLLSGLGADEQLCGYGRHRTHFKNGSWKGLIEETQLDISRISTRNLGRDDRIISDHGREVRFPYLDEQVMSYLCQLPIHLKADLRYPKGIGEKLLLRHLARKLNLSNSSKEPKRAIQFGARAAKMELGCGKTKGTEKLKY</sequence>
<proteinExistence type="predicted"/>
<evidence type="ECO:0000313" key="7">
    <source>
        <dbReference type="EMBL" id="ORX84193.1"/>
    </source>
</evidence>
<keyword evidence="1" id="KW-0028">Amino-acid biosynthesis</keyword>
<accession>A0A1Y1XEP5</accession>
<dbReference type="Pfam" id="PF00733">
    <property type="entry name" value="Asn_synthase"/>
    <property type="match status" value="1"/>
</dbReference>
<dbReference type="InterPro" id="IPR029055">
    <property type="entry name" value="Ntn_hydrolases_N"/>
</dbReference>
<dbReference type="STRING" id="1754192.A0A1Y1XEP5"/>
<dbReference type="Pfam" id="PF13537">
    <property type="entry name" value="GATase_7"/>
    <property type="match status" value="1"/>
</dbReference>
<comment type="caution">
    <text evidence="7">The sequence shown here is derived from an EMBL/GenBank/DDBJ whole genome shotgun (WGS) entry which is preliminary data.</text>
</comment>
<dbReference type="AlphaFoldDB" id="A0A1Y1XEP5"/>
<feature type="region of interest" description="Disordered" evidence="4">
    <location>
        <begin position="372"/>
        <end position="411"/>
    </location>
</feature>
<dbReference type="InterPro" id="IPR001962">
    <property type="entry name" value="Asn_synthase"/>
</dbReference>
<dbReference type="InterPro" id="IPR017932">
    <property type="entry name" value="GATase_2_dom"/>
</dbReference>
<dbReference type="PANTHER" id="PTHR45937:SF1">
    <property type="entry name" value="ASPARAGINE SYNTHETASE DOMAIN-CONTAINING PROTEIN 1"/>
    <property type="match status" value="1"/>
</dbReference>
<gene>
    <name evidence="7" type="ORF">BCR32DRAFT_218044</name>
</gene>
<name>A0A1Y1XEP5_9FUNG</name>
<dbReference type="PANTHER" id="PTHR45937">
    <property type="entry name" value="ASPARAGINE SYNTHETASE DOMAIN-CONTAINING PROTEIN 1"/>
    <property type="match status" value="1"/>
</dbReference>
<feature type="compositionally biased region" description="Low complexity" evidence="4">
    <location>
        <begin position="392"/>
        <end position="402"/>
    </location>
</feature>
<evidence type="ECO:0008006" key="9">
    <source>
        <dbReference type="Google" id="ProtNLM"/>
    </source>
</evidence>
<evidence type="ECO:0000256" key="3">
    <source>
        <dbReference type="ARBA" id="ARBA00022962"/>
    </source>
</evidence>
<evidence type="ECO:0000256" key="1">
    <source>
        <dbReference type="ARBA" id="ARBA00022605"/>
    </source>
</evidence>